<evidence type="ECO:0000256" key="3">
    <source>
        <dbReference type="SAM" id="SignalP"/>
    </source>
</evidence>
<feature type="domain" description="P/Homo B" evidence="4">
    <location>
        <begin position="196"/>
        <end position="374"/>
    </location>
</feature>
<evidence type="ECO:0000313" key="5">
    <source>
        <dbReference type="EMBL" id="KAG2491685.1"/>
    </source>
</evidence>
<dbReference type="OrthoDB" id="10693246at2759"/>
<dbReference type="PROSITE" id="PS51829">
    <property type="entry name" value="P_HOMO_B"/>
    <property type="match status" value="3"/>
</dbReference>
<dbReference type="InterPro" id="IPR002884">
    <property type="entry name" value="P_dom"/>
</dbReference>
<feature type="domain" description="P/Homo B" evidence="4">
    <location>
        <begin position="549"/>
        <end position="707"/>
    </location>
</feature>
<dbReference type="GO" id="GO:0004252">
    <property type="term" value="F:serine-type endopeptidase activity"/>
    <property type="evidence" value="ECO:0007669"/>
    <property type="project" value="InterPro"/>
</dbReference>
<feature type="chain" id="PRO_5032271664" description="P/Homo B domain-containing protein" evidence="3">
    <location>
        <begin position="32"/>
        <end position="707"/>
    </location>
</feature>
<keyword evidence="6" id="KW-1185">Reference proteome</keyword>
<dbReference type="GO" id="GO:0006508">
    <property type="term" value="P:proteolysis"/>
    <property type="evidence" value="ECO:0007669"/>
    <property type="project" value="UniProtKB-KW"/>
</dbReference>
<evidence type="ECO:0000256" key="1">
    <source>
        <dbReference type="ARBA" id="ARBA00022670"/>
    </source>
</evidence>
<evidence type="ECO:0000259" key="4">
    <source>
        <dbReference type="PROSITE" id="PS51829"/>
    </source>
</evidence>
<dbReference type="SUPFAM" id="SSF49785">
    <property type="entry name" value="Galactose-binding domain-like"/>
    <property type="match status" value="3"/>
</dbReference>
<gene>
    <name evidence="5" type="ORF">HYH03_010053</name>
</gene>
<dbReference type="InterPro" id="IPR008979">
    <property type="entry name" value="Galactose-bd-like_sf"/>
</dbReference>
<protein>
    <recommendedName>
        <fullName evidence="4">P/Homo B domain-containing protein</fullName>
    </recommendedName>
</protein>
<accession>A0A835XXH5</accession>
<keyword evidence="2" id="KW-0378">Hydrolase</keyword>
<evidence type="ECO:0000313" key="6">
    <source>
        <dbReference type="Proteomes" id="UP000612055"/>
    </source>
</evidence>
<comment type="caution">
    <text evidence="5">The sequence shown here is derived from an EMBL/GenBank/DDBJ whole genome shotgun (WGS) entry which is preliminary data.</text>
</comment>
<dbReference type="Pfam" id="PF01483">
    <property type="entry name" value="P_proprotein"/>
    <property type="match status" value="2"/>
</dbReference>
<dbReference type="Proteomes" id="UP000612055">
    <property type="component" value="Unassembled WGS sequence"/>
</dbReference>
<feature type="signal peptide" evidence="3">
    <location>
        <begin position="1"/>
        <end position="31"/>
    </location>
</feature>
<keyword evidence="3" id="KW-0732">Signal</keyword>
<dbReference type="EMBL" id="JAEHOE010000051">
    <property type="protein sequence ID" value="KAG2491685.1"/>
    <property type="molecule type" value="Genomic_DNA"/>
</dbReference>
<feature type="domain" description="P/Homo B" evidence="4">
    <location>
        <begin position="29"/>
        <end position="195"/>
    </location>
</feature>
<keyword evidence="1" id="KW-0645">Protease</keyword>
<evidence type="ECO:0000256" key="2">
    <source>
        <dbReference type="ARBA" id="ARBA00022801"/>
    </source>
</evidence>
<organism evidence="5 6">
    <name type="scientific">Edaphochlamys debaryana</name>
    <dbReference type="NCBI Taxonomy" id="47281"/>
    <lineage>
        <taxon>Eukaryota</taxon>
        <taxon>Viridiplantae</taxon>
        <taxon>Chlorophyta</taxon>
        <taxon>core chlorophytes</taxon>
        <taxon>Chlorophyceae</taxon>
        <taxon>CS clade</taxon>
        <taxon>Chlamydomonadales</taxon>
        <taxon>Chlamydomonadales incertae sedis</taxon>
        <taxon>Edaphochlamys</taxon>
    </lineage>
</organism>
<sequence length="707" mass="75631">MGFSWGLRAGSTAAKLLVVIALLGLHIATDAQEPSGCSSAYVPNPPITISPKVNAVASVNLKGCATTSLNRFQLEVRVTLKHPYMGDLSISLFNPNNFGITLVYRKGGSLDMDGTYVFRMDAARSIKNASTYGVNGLLPPGIYRPESSFDATEGISPNGIWTVKIWDEATMARDSSKIYQLRGIEIKIGNVTKPSTPPPPVAKTCSAYKSPSPPSVIPVRTALRTTASLSGCSVTSLTSAQIEVRVTLAHPLMADLALSLYSPTNKSLTLVYRRGCSVAGALGLSGEYVFRMDAAKAIRDAATLGSSGSGSGSLLLPPGAYRPESSFDLFAGINPAGTWRLEIYDEGGVPRDPTKVYELRKFEVVVGTLGALPPSSSLPPPSPPPMSWPSAPKGWCAAASKAPPQGFADGTSLSLTADSSACDYEVVSSIAEVVVRVALTHGNLSDLRITLSYSGRTAWLVDFQWATKMRLDGTYEFHMEDGMDLWTATDGGNKSGLLPPAVYQAEALSYFYAQGPRGVWTLGVADKGGGSGGGSVRGFQVLIKDRQAVDEELPWDACTGYYQYDTVAMPDFGALELPLWTGSCPGGWGLKSLVVYVDMEHHYMSDVRLSVIAPNGVEQNLIQNAGEGLHMLGRYEFRMNATKTVDEAFNDQGYDGGYFLKQGAYIPDGNFAVYYGMEPSGTWTLRAVDYDAGDAGIIFGWGIWVDV</sequence>
<name>A0A835XXH5_9CHLO</name>
<dbReference type="Gene3D" id="2.60.120.260">
    <property type="entry name" value="Galactose-binding domain-like"/>
    <property type="match status" value="4"/>
</dbReference>
<proteinExistence type="predicted"/>
<dbReference type="AlphaFoldDB" id="A0A835XXH5"/>
<reference evidence="5" key="1">
    <citation type="journal article" date="2020" name="bioRxiv">
        <title>Comparative genomics of Chlamydomonas.</title>
        <authorList>
            <person name="Craig R.J."/>
            <person name="Hasan A.R."/>
            <person name="Ness R.W."/>
            <person name="Keightley P.D."/>
        </authorList>
    </citation>
    <scope>NUCLEOTIDE SEQUENCE</scope>
    <source>
        <strain evidence="5">CCAP 11/70</strain>
    </source>
</reference>